<dbReference type="AlphaFoldDB" id="A0A1L8CL58"/>
<evidence type="ECO:0000256" key="10">
    <source>
        <dbReference type="ARBA" id="ARBA00035584"/>
    </source>
</evidence>
<evidence type="ECO:0000259" key="16">
    <source>
        <dbReference type="Pfam" id="PF01545"/>
    </source>
</evidence>
<comment type="similarity">
    <text evidence="2">Belongs to the cation diffusion facilitator (CDF) transporter (TC 2.A.4) family. FieF subfamily.</text>
</comment>
<keyword evidence="5" id="KW-0408">Iron</keyword>
<evidence type="ECO:0000256" key="12">
    <source>
        <dbReference type="ARBA" id="ARBA00050984"/>
    </source>
</evidence>
<dbReference type="Gene3D" id="1.20.1510.10">
    <property type="entry name" value="Cation efflux protein transmembrane domain"/>
    <property type="match status" value="1"/>
</dbReference>
<evidence type="ECO:0000256" key="1">
    <source>
        <dbReference type="ARBA" id="ARBA00004651"/>
    </source>
</evidence>
<evidence type="ECO:0000256" key="15">
    <source>
        <dbReference type="SAM" id="Phobius"/>
    </source>
</evidence>
<dbReference type="Pfam" id="PF01545">
    <property type="entry name" value="Cation_efflux"/>
    <property type="match status" value="1"/>
</dbReference>
<dbReference type="GO" id="GO:0015093">
    <property type="term" value="F:ferrous iron transmembrane transporter activity"/>
    <property type="evidence" value="ECO:0007669"/>
    <property type="project" value="TreeGrafter"/>
</dbReference>
<keyword evidence="7" id="KW-0862">Zinc</keyword>
<evidence type="ECO:0000256" key="11">
    <source>
        <dbReference type="ARBA" id="ARBA00047695"/>
    </source>
</evidence>
<evidence type="ECO:0000256" key="6">
    <source>
        <dbReference type="ARBA" id="ARBA00022692"/>
    </source>
</evidence>
<feature type="domain" description="Cation efflux protein cytoplasmic" evidence="17">
    <location>
        <begin position="215"/>
        <end position="290"/>
    </location>
</feature>
<dbReference type="EMBL" id="BDFD01000003">
    <property type="protein sequence ID" value="GAV19632.1"/>
    <property type="molecule type" value="Genomic_DNA"/>
</dbReference>
<keyword evidence="4" id="KW-1003">Cell membrane</keyword>
<dbReference type="InterPro" id="IPR058533">
    <property type="entry name" value="Cation_efflux_TM"/>
</dbReference>
<keyword evidence="9 15" id="KW-0472">Membrane</keyword>
<feature type="domain" description="Cation efflux protein transmembrane" evidence="16">
    <location>
        <begin position="19"/>
        <end position="210"/>
    </location>
</feature>
<feature type="transmembrane region" description="Helical" evidence="15">
    <location>
        <begin position="84"/>
        <end position="103"/>
    </location>
</feature>
<dbReference type="SUPFAM" id="SSF161111">
    <property type="entry name" value="Cation efflux protein transmembrane domain-like"/>
    <property type="match status" value="1"/>
</dbReference>
<comment type="subcellular location">
    <subcellularLocation>
        <location evidence="1">Cell membrane</location>
        <topology evidence="1">Multi-pass membrane protein</topology>
    </subcellularLocation>
</comment>
<proteinExistence type="inferred from homology"/>
<keyword evidence="6 15" id="KW-0812">Transmembrane</keyword>
<dbReference type="GO" id="GO:0015341">
    <property type="term" value="F:zinc efflux antiporter activity"/>
    <property type="evidence" value="ECO:0007669"/>
    <property type="project" value="TreeGrafter"/>
</dbReference>
<evidence type="ECO:0000256" key="4">
    <source>
        <dbReference type="ARBA" id="ARBA00022475"/>
    </source>
</evidence>
<keyword evidence="7" id="KW-0406">Ion transport</keyword>
<feature type="transmembrane region" description="Helical" evidence="15">
    <location>
        <begin position="115"/>
        <end position="138"/>
    </location>
</feature>
<evidence type="ECO:0000256" key="9">
    <source>
        <dbReference type="ARBA" id="ARBA00023136"/>
    </source>
</evidence>
<dbReference type="OrthoDB" id="9806522at2"/>
<keyword evidence="5" id="KW-0410">Iron transport</keyword>
<evidence type="ECO:0000256" key="7">
    <source>
        <dbReference type="ARBA" id="ARBA00022906"/>
    </source>
</evidence>
<evidence type="ECO:0000256" key="3">
    <source>
        <dbReference type="ARBA" id="ARBA00022448"/>
    </source>
</evidence>
<protein>
    <recommendedName>
        <fullName evidence="14">Cation-efflux pump FieF</fullName>
    </recommendedName>
</protein>
<dbReference type="STRING" id="1921010.MMIC_P0581"/>
<dbReference type="PANTHER" id="PTHR43840">
    <property type="entry name" value="MITOCHONDRIAL METAL TRANSPORTER 1-RELATED"/>
    <property type="match status" value="1"/>
</dbReference>
<organism evidence="18 19">
    <name type="scientific">Mariprofundus micogutta</name>
    <dbReference type="NCBI Taxonomy" id="1921010"/>
    <lineage>
        <taxon>Bacteria</taxon>
        <taxon>Pseudomonadati</taxon>
        <taxon>Pseudomonadota</taxon>
        <taxon>Candidatius Mariprofundia</taxon>
        <taxon>Mariprofundales</taxon>
        <taxon>Mariprofundaceae</taxon>
        <taxon>Mariprofundus</taxon>
    </lineage>
</organism>
<gene>
    <name evidence="18" type="ORF">MMIC_P0581</name>
</gene>
<dbReference type="Proteomes" id="UP000231632">
    <property type="component" value="Unassembled WGS sequence"/>
</dbReference>
<evidence type="ECO:0000256" key="5">
    <source>
        <dbReference type="ARBA" id="ARBA00022496"/>
    </source>
</evidence>
<keyword evidence="8 15" id="KW-1133">Transmembrane helix</keyword>
<dbReference type="GO" id="GO:0005886">
    <property type="term" value="C:plasma membrane"/>
    <property type="evidence" value="ECO:0007669"/>
    <property type="project" value="UniProtKB-SubCell"/>
</dbReference>
<evidence type="ECO:0000259" key="17">
    <source>
        <dbReference type="Pfam" id="PF16916"/>
    </source>
</evidence>
<keyword evidence="3" id="KW-0813">Transport</keyword>
<dbReference type="InterPro" id="IPR036837">
    <property type="entry name" value="Cation_efflux_CTD_sf"/>
</dbReference>
<evidence type="ECO:0000256" key="8">
    <source>
        <dbReference type="ARBA" id="ARBA00022989"/>
    </source>
</evidence>
<dbReference type="Gene3D" id="3.30.70.1350">
    <property type="entry name" value="Cation efflux protein, cytoplasmic domain"/>
    <property type="match status" value="1"/>
</dbReference>
<dbReference type="NCBIfam" id="TIGR01297">
    <property type="entry name" value="CDF"/>
    <property type="match status" value="1"/>
</dbReference>
<keyword evidence="19" id="KW-1185">Reference proteome</keyword>
<comment type="subunit">
    <text evidence="13">Homodimer. The subunits are held together in a parallel orientation through zinc binding at the interface of the cytoplasmic domains.</text>
</comment>
<feature type="transmembrane region" description="Helical" evidence="15">
    <location>
        <begin position="162"/>
        <end position="179"/>
    </location>
</feature>
<evidence type="ECO:0000313" key="18">
    <source>
        <dbReference type="EMBL" id="GAV19632.1"/>
    </source>
</evidence>
<comment type="catalytic activity">
    <reaction evidence="10">
        <text>Fe(2+)(in) + H(+)(out) = Fe(2+)(out) + H(+)(in)</text>
        <dbReference type="Rhea" id="RHEA:29439"/>
        <dbReference type="ChEBI" id="CHEBI:15378"/>
        <dbReference type="ChEBI" id="CHEBI:29033"/>
    </reaction>
</comment>
<keyword evidence="7" id="KW-0864">Zinc transport</keyword>
<dbReference type="GO" id="GO:0015086">
    <property type="term" value="F:cadmium ion transmembrane transporter activity"/>
    <property type="evidence" value="ECO:0007669"/>
    <property type="project" value="TreeGrafter"/>
</dbReference>
<comment type="catalytic activity">
    <reaction evidence="12">
        <text>Cd(2+)(in) + H(+)(out) = Cd(2+)(out) + H(+)(in)</text>
        <dbReference type="Rhea" id="RHEA:28739"/>
        <dbReference type="ChEBI" id="CHEBI:15378"/>
        <dbReference type="ChEBI" id="CHEBI:48775"/>
    </reaction>
</comment>
<evidence type="ECO:0000256" key="2">
    <source>
        <dbReference type="ARBA" id="ARBA00010212"/>
    </source>
</evidence>
<dbReference type="FunFam" id="1.20.1510.10:FF:000001">
    <property type="entry name" value="Ferrous-iron efflux pump FieF"/>
    <property type="match status" value="1"/>
</dbReference>
<name>A0A1L8CL58_9PROT</name>
<feature type="transmembrane region" description="Helical" evidence="15">
    <location>
        <begin position="43"/>
        <end position="63"/>
    </location>
</feature>
<feature type="transmembrane region" description="Helical" evidence="15">
    <location>
        <begin position="12"/>
        <end position="37"/>
    </location>
</feature>
<dbReference type="RefSeq" id="WP_143144852.1">
    <property type="nucleotide sequence ID" value="NZ_BDFD01000003.1"/>
</dbReference>
<reference evidence="18 19" key="1">
    <citation type="journal article" date="2017" name="Arch. Microbiol.">
        <title>Mariprofundus micogutta sp. nov., a novel iron-oxidizing zetaproteobacterium isolated from a deep-sea hydrothermal field at the Bayonnaise knoll of the Izu-Ogasawara arc, and a description of Mariprofundales ord. nov. and Zetaproteobacteria classis nov.</title>
        <authorList>
            <person name="Makita H."/>
            <person name="Tanaka E."/>
            <person name="Mitsunobu S."/>
            <person name="Miyazaki M."/>
            <person name="Nunoura T."/>
            <person name="Uematsu K."/>
            <person name="Takaki Y."/>
            <person name="Nishi S."/>
            <person name="Shimamura S."/>
            <person name="Takai K."/>
        </authorList>
    </citation>
    <scope>NUCLEOTIDE SEQUENCE [LARGE SCALE GENOMIC DNA]</scope>
    <source>
        <strain evidence="18 19">ET2</strain>
    </source>
</reference>
<dbReference type="SUPFAM" id="SSF160240">
    <property type="entry name" value="Cation efflux protein cytoplasmic domain-like"/>
    <property type="match status" value="1"/>
</dbReference>
<comment type="caution">
    <text evidence="18">The sequence shown here is derived from an EMBL/GenBank/DDBJ whole genome shotgun (WGS) entry which is preliminary data.</text>
</comment>
<dbReference type="InterPro" id="IPR027469">
    <property type="entry name" value="Cation_efflux_TMD_sf"/>
</dbReference>
<evidence type="ECO:0000256" key="14">
    <source>
        <dbReference type="ARBA" id="ARBA00072262"/>
    </source>
</evidence>
<comment type="catalytic activity">
    <reaction evidence="11">
        <text>Zn(2+)(in) + H(+)(out) = Zn(2+)(out) + H(+)(in)</text>
        <dbReference type="Rhea" id="RHEA:28839"/>
        <dbReference type="ChEBI" id="CHEBI:15378"/>
        <dbReference type="ChEBI" id="CHEBI:29105"/>
    </reaction>
</comment>
<dbReference type="Pfam" id="PF16916">
    <property type="entry name" value="ZT_dimer"/>
    <property type="match status" value="1"/>
</dbReference>
<dbReference type="InterPro" id="IPR050291">
    <property type="entry name" value="CDF_Transporter"/>
</dbReference>
<feature type="transmembrane region" description="Helical" evidence="15">
    <location>
        <begin position="185"/>
        <end position="202"/>
    </location>
</feature>
<accession>A0A1L8CL58</accession>
<dbReference type="FunFam" id="3.30.70.1350:FF:000002">
    <property type="entry name" value="Ferrous-iron efflux pump FieF"/>
    <property type="match status" value="1"/>
</dbReference>
<dbReference type="InterPro" id="IPR002524">
    <property type="entry name" value="Cation_efflux"/>
</dbReference>
<evidence type="ECO:0000313" key="19">
    <source>
        <dbReference type="Proteomes" id="UP000231632"/>
    </source>
</evidence>
<dbReference type="GO" id="GO:0006882">
    <property type="term" value="P:intracellular zinc ion homeostasis"/>
    <property type="evidence" value="ECO:0007669"/>
    <property type="project" value="TreeGrafter"/>
</dbReference>
<sequence length="302" mass="33025">MSSVTQQEKARLMKLATYVSTTVALTLIVTKAVAWFMSDSVSLLATLIDSCLDAAASIINLLAVRHALAPADKEHRFGHGKAEALAGLGQATFITGSSLFLVLEAISHLWHPQPIAAMPVAIAVMVLSIVATMGLLIFQKHVISKTDSTAIKADHLHYKTDLLVNAGVIVALLLAFYGWEGFDPVFAIAIAAYILYSAWEIAQESLDLLMDRELPVEERDQIKAIVRAHPEARGLHDLRTRRSGTTTFIQLHLELDDHLNLRQAHAIADEVEASIMAEYPDCEVIIHEDPAGLIEEHPEFAA</sequence>
<dbReference type="InterPro" id="IPR027470">
    <property type="entry name" value="Cation_efflux_CTD"/>
</dbReference>
<evidence type="ECO:0000256" key="13">
    <source>
        <dbReference type="ARBA" id="ARBA00062926"/>
    </source>
</evidence>
<dbReference type="PANTHER" id="PTHR43840:SF41">
    <property type="entry name" value="CATION-EFFLUX PUMP FIEF"/>
    <property type="match status" value="1"/>
</dbReference>